<dbReference type="EMBL" id="MN739613">
    <property type="protein sequence ID" value="QHT15464.1"/>
    <property type="molecule type" value="Genomic_DNA"/>
</dbReference>
<name>A0A6C0DGW7_9ZZZZ</name>
<evidence type="ECO:0000313" key="2">
    <source>
        <dbReference type="EMBL" id="QHT15464.1"/>
    </source>
</evidence>
<dbReference type="AlphaFoldDB" id="A0A6C0DGW7"/>
<sequence length="162" mass="18599">MGANQSKSNINPIQIYYNLFKDYIGKSDKYIDNELMIIMDNLQQHKSVYIGEYSITNFINSGTGVLLYLNQKNTTAKDPLLTIKIRYPTIMNNESNILNFMEIKILDQAWVNATDAFQEAKIYKGEAKHKHVTPLRSGSIQVGGGKRRSKKTKTKTRKVRKH</sequence>
<accession>A0A6C0DGW7</accession>
<feature type="compositionally biased region" description="Basic residues" evidence="1">
    <location>
        <begin position="145"/>
        <end position="162"/>
    </location>
</feature>
<evidence type="ECO:0000256" key="1">
    <source>
        <dbReference type="SAM" id="MobiDB-lite"/>
    </source>
</evidence>
<reference evidence="2" key="1">
    <citation type="journal article" date="2020" name="Nature">
        <title>Giant virus diversity and host interactions through global metagenomics.</title>
        <authorList>
            <person name="Schulz F."/>
            <person name="Roux S."/>
            <person name="Paez-Espino D."/>
            <person name="Jungbluth S."/>
            <person name="Walsh D.A."/>
            <person name="Denef V.J."/>
            <person name="McMahon K.D."/>
            <person name="Konstantinidis K.T."/>
            <person name="Eloe-Fadrosh E.A."/>
            <person name="Kyrpides N.C."/>
            <person name="Woyke T."/>
        </authorList>
    </citation>
    <scope>NUCLEOTIDE SEQUENCE</scope>
    <source>
        <strain evidence="2">GVMAG-M-3300023174-176</strain>
    </source>
</reference>
<protein>
    <submittedName>
        <fullName evidence="2">Uncharacterized protein</fullName>
    </submittedName>
</protein>
<proteinExistence type="predicted"/>
<feature type="region of interest" description="Disordered" evidence="1">
    <location>
        <begin position="133"/>
        <end position="162"/>
    </location>
</feature>
<organism evidence="2">
    <name type="scientific">viral metagenome</name>
    <dbReference type="NCBI Taxonomy" id="1070528"/>
    <lineage>
        <taxon>unclassified sequences</taxon>
        <taxon>metagenomes</taxon>
        <taxon>organismal metagenomes</taxon>
    </lineage>
</organism>